<evidence type="ECO:0000313" key="2">
    <source>
        <dbReference type="EMBL" id="KAF7806854.1"/>
    </source>
</evidence>
<name>A0A834W7J3_9FABA</name>
<comment type="caution">
    <text evidence="2">The sequence shown here is derived from an EMBL/GenBank/DDBJ whole genome shotgun (WGS) entry which is preliminary data.</text>
</comment>
<feature type="region of interest" description="Disordered" evidence="1">
    <location>
        <begin position="1"/>
        <end position="20"/>
    </location>
</feature>
<organism evidence="2 3">
    <name type="scientific">Senna tora</name>
    <dbReference type="NCBI Taxonomy" id="362788"/>
    <lineage>
        <taxon>Eukaryota</taxon>
        <taxon>Viridiplantae</taxon>
        <taxon>Streptophyta</taxon>
        <taxon>Embryophyta</taxon>
        <taxon>Tracheophyta</taxon>
        <taxon>Spermatophyta</taxon>
        <taxon>Magnoliopsida</taxon>
        <taxon>eudicotyledons</taxon>
        <taxon>Gunneridae</taxon>
        <taxon>Pentapetalae</taxon>
        <taxon>rosids</taxon>
        <taxon>fabids</taxon>
        <taxon>Fabales</taxon>
        <taxon>Fabaceae</taxon>
        <taxon>Caesalpinioideae</taxon>
        <taxon>Cassia clade</taxon>
        <taxon>Senna</taxon>
    </lineage>
</organism>
<dbReference type="AlphaFoldDB" id="A0A834W7J3"/>
<dbReference type="Proteomes" id="UP000634136">
    <property type="component" value="Unassembled WGS sequence"/>
</dbReference>
<proteinExistence type="predicted"/>
<dbReference type="EMBL" id="JAAIUW010000012">
    <property type="protein sequence ID" value="KAF7806854.1"/>
    <property type="molecule type" value="Genomic_DNA"/>
</dbReference>
<keyword evidence="3" id="KW-1185">Reference proteome</keyword>
<sequence>MPNDDPNIEVELHAQASSFG</sequence>
<evidence type="ECO:0000313" key="3">
    <source>
        <dbReference type="Proteomes" id="UP000634136"/>
    </source>
</evidence>
<reference evidence="2" key="1">
    <citation type="submission" date="2020-09" db="EMBL/GenBank/DDBJ databases">
        <title>Genome-Enabled Discovery of Anthraquinone Biosynthesis in Senna tora.</title>
        <authorList>
            <person name="Kang S.-H."/>
            <person name="Pandey R.P."/>
            <person name="Lee C.-M."/>
            <person name="Sim J.-S."/>
            <person name="Jeong J.-T."/>
            <person name="Choi B.-S."/>
            <person name="Jung M."/>
            <person name="Ginzburg D."/>
            <person name="Zhao K."/>
            <person name="Won S.Y."/>
            <person name="Oh T.-J."/>
            <person name="Yu Y."/>
            <person name="Kim N.-H."/>
            <person name="Lee O.R."/>
            <person name="Lee T.-H."/>
            <person name="Bashyal P."/>
            <person name="Kim T.-S."/>
            <person name="Lee W.-H."/>
            <person name="Kawkins C."/>
            <person name="Kim C.-K."/>
            <person name="Kim J.S."/>
            <person name="Ahn B.O."/>
            <person name="Rhee S.Y."/>
            <person name="Sohng J.K."/>
        </authorList>
    </citation>
    <scope>NUCLEOTIDE SEQUENCE</scope>
    <source>
        <tissue evidence="2">Leaf</tissue>
    </source>
</reference>
<gene>
    <name evidence="2" type="ORF">G2W53_039015</name>
</gene>
<evidence type="ECO:0000256" key="1">
    <source>
        <dbReference type="SAM" id="MobiDB-lite"/>
    </source>
</evidence>
<protein>
    <submittedName>
        <fullName evidence="2">Uncharacterized protein</fullName>
    </submittedName>
</protein>
<accession>A0A834W7J3</accession>